<dbReference type="PROSITE" id="PS51419">
    <property type="entry name" value="RAB"/>
    <property type="match status" value="1"/>
</dbReference>
<protein>
    <submittedName>
        <fullName evidence="5">Ras family domain-containing protein</fullName>
    </submittedName>
</protein>
<keyword evidence="3" id="KW-0812">Transmembrane</keyword>
<dbReference type="NCBIfam" id="TIGR00231">
    <property type="entry name" value="small_GTP"/>
    <property type="match status" value="1"/>
</dbReference>
<evidence type="ECO:0000313" key="6">
    <source>
        <dbReference type="Proteomes" id="UP001201812"/>
    </source>
</evidence>
<sequence>MCARLTAFHARTRANRIRKACLVLASRSNRQSRFKKTGMLLNNYYFRDIFGYFNRNDLCRLPLVCRRFKLIIDADFAEAPYFIFPYLLQFANYGYYKYWRYAKIALEWAWSNIIQRNPDYLNMIQDIPQELVYLLPKLRFIRFKKNLIIFAPSEQSIKTLQSISHVWQGQDLVVRITEEFPQSTQRTTQHNLISLFTKSSLIFLDLTYHDIYKVTVQAILAGRCNKIHILDTLHIRLHLSVSEIVDFLFRSITEHNEIPREDPLSYLTIRTNDGATSDQFRNELFEAIAQQTMNTLKCIVVGDGAVGKTCLLMCYCCNKFSGQYVLTVFDNFTVNVQMDGDIYKLCAFDTAGQDEFDRMRPLSYSNADVILICFSLVSPASFENVREKCVHEVRHYCKDVPYILVFICAQEMTQSWPSQMDTADSSRRIVARPLISCPSCGEETVQQTDKFCRKCGLRVLFVCTKCQHSVRPNDKFCPNCGARRWKLIDYWRYGILHRSPIYVSGILALVGCSWLALYYLFGKTRMQRLR</sequence>
<dbReference type="CDD" id="cd00157">
    <property type="entry name" value="Rho"/>
    <property type="match status" value="1"/>
</dbReference>
<dbReference type="SUPFAM" id="SSF52540">
    <property type="entry name" value="P-loop containing nucleoside triphosphate hydrolases"/>
    <property type="match status" value="1"/>
</dbReference>
<feature type="domain" description="DZANK-type" evidence="4">
    <location>
        <begin position="437"/>
        <end position="481"/>
    </location>
</feature>
<dbReference type="InterPro" id="IPR005225">
    <property type="entry name" value="Small_GTP-bd"/>
</dbReference>
<evidence type="ECO:0000313" key="5">
    <source>
        <dbReference type="EMBL" id="KAI1712818.1"/>
    </source>
</evidence>
<dbReference type="InterPro" id="IPR003578">
    <property type="entry name" value="Small_GTPase_Rho"/>
</dbReference>
<name>A0AAD4N6F0_9BILA</name>
<dbReference type="SMART" id="SM00174">
    <property type="entry name" value="RHO"/>
    <property type="match status" value="1"/>
</dbReference>
<dbReference type="InterPro" id="IPR025874">
    <property type="entry name" value="DZR"/>
</dbReference>
<keyword evidence="3" id="KW-1133">Transmembrane helix</keyword>
<keyword evidence="2" id="KW-0342">GTP-binding</keyword>
<evidence type="ECO:0000256" key="2">
    <source>
        <dbReference type="ARBA" id="ARBA00023134"/>
    </source>
</evidence>
<dbReference type="PROSITE" id="PS51420">
    <property type="entry name" value="RHO"/>
    <property type="match status" value="1"/>
</dbReference>
<dbReference type="InterPro" id="IPR027417">
    <property type="entry name" value="P-loop_NTPase"/>
</dbReference>
<dbReference type="InterPro" id="IPR001806">
    <property type="entry name" value="Small_GTPase"/>
</dbReference>
<evidence type="ECO:0000259" key="4">
    <source>
        <dbReference type="Pfam" id="PF12773"/>
    </source>
</evidence>
<dbReference type="AlphaFoldDB" id="A0AAD4N6F0"/>
<dbReference type="Gene3D" id="3.40.50.300">
    <property type="entry name" value="P-loop containing nucleotide triphosphate hydrolases"/>
    <property type="match status" value="1"/>
</dbReference>
<feature type="transmembrane region" description="Helical" evidence="3">
    <location>
        <begin position="501"/>
        <end position="521"/>
    </location>
</feature>
<dbReference type="Pfam" id="PF12773">
    <property type="entry name" value="DZR"/>
    <property type="match status" value="1"/>
</dbReference>
<dbReference type="GO" id="GO:0003924">
    <property type="term" value="F:GTPase activity"/>
    <property type="evidence" value="ECO:0007669"/>
    <property type="project" value="InterPro"/>
</dbReference>
<accession>A0AAD4N6F0</accession>
<evidence type="ECO:0000256" key="1">
    <source>
        <dbReference type="ARBA" id="ARBA00022741"/>
    </source>
</evidence>
<dbReference type="EMBL" id="JAKKPZ010000017">
    <property type="protein sequence ID" value="KAI1712818.1"/>
    <property type="molecule type" value="Genomic_DNA"/>
</dbReference>
<reference evidence="5" key="1">
    <citation type="submission" date="2022-01" db="EMBL/GenBank/DDBJ databases">
        <title>Genome Sequence Resource for Two Populations of Ditylenchus destructor, the Migratory Endoparasitic Phytonematode.</title>
        <authorList>
            <person name="Zhang H."/>
            <person name="Lin R."/>
            <person name="Xie B."/>
        </authorList>
    </citation>
    <scope>NUCLEOTIDE SEQUENCE</scope>
    <source>
        <strain evidence="5">BazhouSP</strain>
    </source>
</reference>
<dbReference type="GO" id="GO:0007264">
    <property type="term" value="P:small GTPase-mediated signal transduction"/>
    <property type="evidence" value="ECO:0007669"/>
    <property type="project" value="InterPro"/>
</dbReference>
<dbReference type="GO" id="GO:0005525">
    <property type="term" value="F:GTP binding"/>
    <property type="evidence" value="ECO:0007669"/>
    <property type="project" value="UniProtKB-KW"/>
</dbReference>
<dbReference type="Proteomes" id="UP001201812">
    <property type="component" value="Unassembled WGS sequence"/>
</dbReference>
<keyword evidence="6" id="KW-1185">Reference proteome</keyword>
<comment type="caution">
    <text evidence="5">The sequence shown here is derived from an EMBL/GenBank/DDBJ whole genome shotgun (WGS) entry which is preliminary data.</text>
</comment>
<dbReference type="CDD" id="cd09917">
    <property type="entry name" value="F-box_SF"/>
    <property type="match status" value="1"/>
</dbReference>
<keyword evidence="1" id="KW-0547">Nucleotide-binding</keyword>
<dbReference type="PROSITE" id="PS51421">
    <property type="entry name" value="RAS"/>
    <property type="match status" value="1"/>
</dbReference>
<evidence type="ECO:0000256" key="3">
    <source>
        <dbReference type="SAM" id="Phobius"/>
    </source>
</evidence>
<proteinExistence type="predicted"/>
<dbReference type="SMART" id="SM00175">
    <property type="entry name" value="RAB"/>
    <property type="match status" value="1"/>
</dbReference>
<keyword evidence="3" id="KW-0472">Membrane</keyword>
<dbReference type="PRINTS" id="PR00449">
    <property type="entry name" value="RASTRNSFRMNG"/>
</dbReference>
<organism evidence="5 6">
    <name type="scientific">Ditylenchus destructor</name>
    <dbReference type="NCBI Taxonomy" id="166010"/>
    <lineage>
        <taxon>Eukaryota</taxon>
        <taxon>Metazoa</taxon>
        <taxon>Ecdysozoa</taxon>
        <taxon>Nematoda</taxon>
        <taxon>Chromadorea</taxon>
        <taxon>Rhabditida</taxon>
        <taxon>Tylenchina</taxon>
        <taxon>Tylenchomorpha</taxon>
        <taxon>Sphaerularioidea</taxon>
        <taxon>Anguinidae</taxon>
        <taxon>Anguininae</taxon>
        <taxon>Ditylenchus</taxon>
    </lineage>
</organism>
<dbReference type="SMART" id="SM00173">
    <property type="entry name" value="RAS"/>
    <property type="match status" value="1"/>
</dbReference>
<dbReference type="Pfam" id="PF00071">
    <property type="entry name" value="Ras"/>
    <property type="match status" value="1"/>
</dbReference>
<dbReference type="PANTHER" id="PTHR24072">
    <property type="entry name" value="RHO FAMILY GTPASE"/>
    <property type="match status" value="1"/>
</dbReference>
<gene>
    <name evidence="5" type="ORF">DdX_09446</name>
</gene>